<feature type="compositionally biased region" description="Basic residues" evidence="2">
    <location>
        <begin position="92"/>
        <end position="104"/>
    </location>
</feature>
<dbReference type="GO" id="GO:0000398">
    <property type="term" value="P:mRNA splicing, via spliceosome"/>
    <property type="evidence" value="ECO:0007669"/>
    <property type="project" value="InterPro"/>
</dbReference>
<evidence type="ECO:0000313" key="5">
    <source>
        <dbReference type="Proteomes" id="UP001140206"/>
    </source>
</evidence>
<dbReference type="SUPFAM" id="SSF54928">
    <property type="entry name" value="RNA-binding domain, RBD"/>
    <property type="match status" value="1"/>
</dbReference>
<evidence type="ECO:0000313" key="4">
    <source>
        <dbReference type="EMBL" id="KAJ4758682.1"/>
    </source>
</evidence>
<dbReference type="PANTHER" id="PTHR46259:SF1">
    <property type="entry name" value="ZINC FINGER CCHC-TYPE AND RNA-BINDING MOTIF-CONTAINING PROTEIN 1"/>
    <property type="match status" value="1"/>
</dbReference>
<dbReference type="Pfam" id="PF00076">
    <property type="entry name" value="RRM_1"/>
    <property type="match status" value="1"/>
</dbReference>
<keyword evidence="5" id="KW-1185">Reference proteome</keyword>
<proteinExistence type="predicted"/>
<feature type="domain" description="RRM" evidence="3">
    <location>
        <begin position="1"/>
        <end position="63"/>
    </location>
</feature>
<dbReference type="GO" id="GO:0003723">
    <property type="term" value="F:RNA binding"/>
    <property type="evidence" value="ECO:0007669"/>
    <property type="project" value="UniProtKB-UniRule"/>
</dbReference>
<gene>
    <name evidence="4" type="ORF">LUZ62_069057</name>
</gene>
<evidence type="ECO:0000259" key="3">
    <source>
        <dbReference type="PROSITE" id="PS50102"/>
    </source>
</evidence>
<dbReference type="AlphaFoldDB" id="A0AAV8CW04"/>
<dbReference type="InterPro" id="IPR000504">
    <property type="entry name" value="RRM_dom"/>
</dbReference>
<reference evidence="4" key="1">
    <citation type="submission" date="2022-08" db="EMBL/GenBank/DDBJ databases">
        <authorList>
            <person name="Marques A."/>
        </authorList>
    </citation>
    <scope>NUCLEOTIDE SEQUENCE</scope>
    <source>
        <strain evidence="4">RhyPub2mFocal</strain>
        <tissue evidence="4">Leaves</tissue>
    </source>
</reference>
<dbReference type="GO" id="GO:0005689">
    <property type="term" value="C:U12-type spliceosomal complex"/>
    <property type="evidence" value="ECO:0007669"/>
    <property type="project" value="InterPro"/>
</dbReference>
<feature type="region of interest" description="Disordered" evidence="2">
    <location>
        <begin position="76"/>
        <end position="109"/>
    </location>
</feature>
<organism evidence="4 5">
    <name type="scientific">Rhynchospora pubera</name>
    <dbReference type="NCBI Taxonomy" id="906938"/>
    <lineage>
        <taxon>Eukaryota</taxon>
        <taxon>Viridiplantae</taxon>
        <taxon>Streptophyta</taxon>
        <taxon>Embryophyta</taxon>
        <taxon>Tracheophyta</taxon>
        <taxon>Spermatophyta</taxon>
        <taxon>Magnoliopsida</taxon>
        <taxon>Liliopsida</taxon>
        <taxon>Poales</taxon>
        <taxon>Cyperaceae</taxon>
        <taxon>Cyperoideae</taxon>
        <taxon>Rhynchosporeae</taxon>
        <taxon>Rhynchospora</taxon>
    </lineage>
</organism>
<evidence type="ECO:0000256" key="1">
    <source>
        <dbReference type="PROSITE-ProRule" id="PRU00176"/>
    </source>
</evidence>
<name>A0AAV8CW04_9POAL</name>
<dbReference type="InterPro" id="IPR044598">
    <property type="entry name" value="ZCRB1"/>
</dbReference>
<dbReference type="Gene3D" id="3.30.70.330">
    <property type="match status" value="1"/>
</dbReference>
<sequence length="150" mass="17097">MNLDFSRTNSGLHQLFSTFGRGYRITVLNDRDSRLSKGFAFILLVSRHDAAKEFIRQREYKGKSRCYECGELGNLSYDSPKNQLGPKERLVSKKKLRSRTQSQRKKGDEVEDFEVDGWASVVDTRGGDEVATKLIACLGSRREEGYHSGR</sequence>
<dbReference type="PROSITE" id="PS50102">
    <property type="entry name" value="RRM"/>
    <property type="match status" value="1"/>
</dbReference>
<dbReference type="InterPro" id="IPR035979">
    <property type="entry name" value="RBD_domain_sf"/>
</dbReference>
<accession>A0AAV8CW04</accession>
<comment type="caution">
    <text evidence="4">The sequence shown here is derived from an EMBL/GenBank/DDBJ whole genome shotgun (WGS) entry which is preliminary data.</text>
</comment>
<dbReference type="PANTHER" id="PTHR46259">
    <property type="entry name" value="ZINC FINGER CCHC-TYPE AND RNA-BINDING MOTIF-CONTAINING PROTEIN 1"/>
    <property type="match status" value="1"/>
</dbReference>
<keyword evidence="1" id="KW-0694">RNA-binding</keyword>
<dbReference type="EMBL" id="JAMFTS010000004">
    <property type="protein sequence ID" value="KAJ4758682.1"/>
    <property type="molecule type" value="Genomic_DNA"/>
</dbReference>
<protein>
    <submittedName>
        <fullName evidence="4">Zinc finger CCHC-type and RNA-binding motif-containing protein 1</fullName>
    </submittedName>
</protein>
<evidence type="ECO:0000256" key="2">
    <source>
        <dbReference type="SAM" id="MobiDB-lite"/>
    </source>
</evidence>
<dbReference type="InterPro" id="IPR012677">
    <property type="entry name" value="Nucleotide-bd_a/b_plait_sf"/>
</dbReference>
<dbReference type="Proteomes" id="UP001140206">
    <property type="component" value="Chromosome 4"/>
</dbReference>